<comment type="caution">
    <text evidence="3">The sequence shown here is derived from an EMBL/GenBank/DDBJ whole genome shotgun (WGS) entry which is preliminary data.</text>
</comment>
<sequence length="431" mass="49673">MGIIVLNCIDQFKRKMKNGLDFLNLLNCDLSLKILKNLEDPSDLVRFSAVSRSWRQFGELEFSLYIVTIYVFMMISILSPWSLAVLHDQFTVIADFMSFQWFVVIENGLLKHLCRRMFPQLSRVDHVNELCGTAKGHAEAGSSNFMEWEALKREHRVYAFFARGCLSFALRECIYEAIIASSTDNDPEEGIHNTLEPRDRVGRRASYWSSKGQSNPAVPETLKYRLCADLCVITEINIRPFQAYFQIGKPIYSANFVRFRMGHVKSCMDNIVKESCQDCGNEKFAWTYTSQEFPMAQENCLQNFRLPEPVLCIGGILQIELLGRVQRQEMDSLYYICVSHVQVVGRPLSPAFGIQTFEHSEKFVLEALSYEQPTSPAQSSSAPTLQMRVRDLEQILNLLRGNVVDVVEYGYEWEIEDEESDEEDEDEEDRE</sequence>
<evidence type="ECO:0000313" key="3">
    <source>
        <dbReference type="EMBL" id="KAG8477403.1"/>
    </source>
</evidence>
<name>A0A8J5Y4P2_9ROSI</name>
<dbReference type="InterPro" id="IPR036047">
    <property type="entry name" value="F-box-like_dom_sf"/>
</dbReference>
<dbReference type="Pfam" id="PF12937">
    <property type="entry name" value="F-box-like"/>
    <property type="match status" value="1"/>
</dbReference>
<dbReference type="PANTHER" id="PTHR39741:SF14">
    <property type="entry name" value="F-BOX DOMAIN-CONTAINING PROTEIN"/>
    <property type="match status" value="1"/>
</dbReference>
<feature type="domain" description="F-box" evidence="2">
    <location>
        <begin position="29"/>
        <end position="57"/>
    </location>
</feature>
<keyword evidence="1" id="KW-0472">Membrane</keyword>
<dbReference type="Gene3D" id="1.20.1280.50">
    <property type="match status" value="1"/>
</dbReference>
<reference evidence="3 4" key="1">
    <citation type="journal article" date="2021" name="bioRxiv">
        <title>The Gossypium anomalum genome as a resource for cotton improvement and evolutionary analysis of hybrid incompatibility.</title>
        <authorList>
            <person name="Grover C.E."/>
            <person name="Yuan D."/>
            <person name="Arick M.A."/>
            <person name="Miller E.R."/>
            <person name="Hu G."/>
            <person name="Peterson D.G."/>
            <person name="Wendel J.F."/>
            <person name="Udall J.A."/>
        </authorList>
    </citation>
    <scope>NUCLEOTIDE SEQUENCE [LARGE SCALE GENOMIC DNA]</scope>
    <source>
        <strain evidence="3">JFW-Udall</strain>
        <tissue evidence="3">Leaf</tissue>
    </source>
</reference>
<keyword evidence="1" id="KW-1133">Transmembrane helix</keyword>
<keyword evidence="4" id="KW-1185">Reference proteome</keyword>
<evidence type="ECO:0000313" key="4">
    <source>
        <dbReference type="Proteomes" id="UP000701853"/>
    </source>
</evidence>
<dbReference type="CDD" id="cd09917">
    <property type="entry name" value="F-box_SF"/>
    <property type="match status" value="1"/>
</dbReference>
<proteinExistence type="predicted"/>
<dbReference type="SUPFAM" id="SSF81383">
    <property type="entry name" value="F-box domain"/>
    <property type="match status" value="1"/>
</dbReference>
<organism evidence="3 4">
    <name type="scientific">Gossypium anomalum</name>
    <dbReference type="NCBI Taxonomy" id="47600"/>
    <lineage>
        <taxon>Eukaryota</taxon>
        <taxon>Viridiplantae</taxon>
        <taxon>Streptophyta</taxon>
        <taxon>Embryophyta</taxon>
        <taxon>Tracheophyta</taxon>
        <taxon>Spermatophyta</taxon>
        <taxon>Magnoliopsida</taxon>
        <taxon>eudicotyledons</taxon>
        <taxon>Gunneridae</taxon>
        <taxon>Pentapetalae</taxon>
        <taxon>rosids</taxon>
        <taxon>malvids</taxon>
        <taxon>Malvales</taxon>
        <taxon>Malvaceae</taxon>
        <taxon>Malvoideae</taxon>
        <taxon>Gossypium</taxon>
    </lineage>
</organism>
<dbReference type="InterPro" id="IPR001810">
    <property type="entry name" value="F-box_dom"/>
</dbReference>
<evidence type="ECO:0000259" key="2">
    <source>
        <dbReference type="Pfam" id="PF12937"/>
    </source>
</evidence>
<dbReference type="Proteomes" id="UP000701853">
    <property type="component" value="Chromosome 11"/>
</dbReference>
<keyword evidence="1" id="KW-0812">Transmembrane</keyword>
<accession>A0A8J5Y4P2</accession>
<dbReference type="InterPro" id="IPR055336">
    <property type="entry name" value="At4g00755-like"/>
</dbReference>
<feature type="transmembrane region" description="Helical" evidence="1">
    <location>
        <begin position="62"/>
        <end position="84"/>
    </location>
</feature>
<protein>
    <recommendedName>
        <fullName evidence="2">F-box domain-containing protein</fullName>
    </recommendedName>
</protein>
<evidence type="ECO:0000256" key="1">
    <source>
        <dbReference type="SAM" id="Phobius"/>
    </source>
</evidence>
<dbReference type="EMBL" id="JAHUZN010000011">
    <property type="protein sequence ID" value="KAG8477403.1"/>
    <property type="molecule type" value="Genomic_DNA"/>
</dbReference>
<dbReference type="AlphaFoldDB" id="A0A8J5Y4P2"/>
<dbReference type="PANTHER" id="PTHR39741">
    <property type="entry name" value="F-BOX DOMAIN CONTAINING PROTEIN, EXPRESSED"/>
    <property type="match status" value="1"/>
</dbReference>
<dbReference type="OrthoDB" id="63379at2759"/>
<gene>
    <name evidence="3" type="ORF">CXB51_030879</name>
</gene>